<sequence>MTLQSVAVHFTNPHSRELAALVPFLVLHIDAETQRGLGFGRSLRRASGPGVTALRTRHRHAIV</sequence>
<evidence type="ECO:0000313" key="1">
    <source>
        <dbReference type="EMBL" id="CAI6328331.1"/>
    </source>
</evidence>
<dbReference type="EMBL" id="CAOQHR010000002">
    <property type="protein sequence ID" value="CAI6328331.1"/>
    <property type="molecule type" value="Genomic_DNA"/>
</dbReference>
<reference evidence="1" key="1">
    <citation type="submission" date="2023-01" db="EMBL/GenBank/DDBJ databases">
        <authorList>
            <person name="Van Ghelder C."/>
            <person name="Rancurel C."/>
        </authorList>
    </citation>
    <scope>NUCLEOTIDE SEQUENCE</scope>
    <source>
        <strain evidence="1">CNCM I-4278</strain>
    </source>
</reference>
<accession>A0A9W4XSA2</accession>
<gene>
    <name evidence="1" type="ORF">PDIGIT_LOCUS3969</name>
</gene>
<evidence type="ECO:0000313" key="2">
    <source>
        <dbReference type="Proteomes" id="UP001152607"/>
    </source>
</evidence>
<dbReference type="Proteomes" id="UP001152607">
    <property type="component" value="Unassembled WGS sequence"/>
</dbReference>
<dbReference type="AlphaFoldDB" id="A0A9W4XSA2"/>
<comment type="caution">
    <text evidence="1">The sequence shown here is derived from an EMBL/GenBank/DDBJ whole genome shotgun (WGS) entry which is preliminary data.</text>
</comment>
<proteinExistence type="predicted"/>
<organism evidence="1 2">
    <name type="scientific">Periconia digitata</name>
    <dbReference type="NCBI Taxonomy" id="1303443"/>
    <lineage>
        <taxon>Eukaryota</taxon>
        <taxon>Fungi</taxon>
        <taxon>Dikarya</taxon>
        <taxon>Ascomycota</taxon>
        <taxon>Pezizomycotina</taxon>
        <taxon>Dothideomycetes</taxon>
        <taxon>Pleosporomycetidae</taxon>
        <taxon>Pleosporales</taxon>
        <taxon>Massarineae</taxon>
        <taxon>Periconiaceae</taxon>
        <taxon>Periconia</taxon>
    </lineage>
</organism>
<protein>
    <submittedName>
        <fullName evidence="1">Uncharacterized protein</fullName>
    </submittedName>
</protein>
<name>A0A9W4XSA2_9PLEO</name>
<keyword evidence="2" id="KW-1185">Reference proteome</keyword>